<dbReference type="OrthoDB" id="3387628at2"/>
<gene>
    <name evidence="2" type="ORF">EV192_1011174</name>
</gene>
<sequence length="98" mass="10887">MPNGDHIKVSFAAVEQAGVNITSTFNKMTQELDDLKSRLAPLAEAYQGQARDAWNQVQTDWNKNQDELNQVLSSIGTAVSQAAQDYRDTEGGVSRMWQ</sequence>
<accession>A0A4R2K151</accession>
<dbReference type="NCBIfam" id="TIGR03930">
    <property type="entry name" value="WXG100_ESAT6"/>
    <property type="match status" value="1"/>
</dbReference>
<dbReference type="RefSeq" id="WP_132111755.1">
    <property type="nucleotide sequence ID" value="NZ_SLWS01000001.1"/>
</dbReference>
<comment type="similarity">
    <text evidence="1">Belongs to the WXG100 family.</text>
</comment>
<dbReference type="InterPro" id="IPR036689">
    <property type="entry name" value="ESAT-6-like_sf"/>
</dbReference>
<dbReference type="Pfam" id="PF06013">
    <property type="entry name" value="WXG100"/>
    <property type="match status" value="1"/>
</dbReference>
<evidence type="ECO:0000313" key="3">
    <source>
        <dbReference type="Proteomes" id="UP000295680"/>
    </source>
</evidence>
<evidence type="ECO:0000313" key="2">
    <source>
        <dbReference type="EMBL" id="TCO65382.1"/>
    </source>
</evidence>
<dbReference type="Proteomes" id="UP000295680">
    <property type="component" value="Unassembled WGS sequence"/>
</dbReference>
<dbReference type="AlphaFoldDB" id="A0A4R2K151"/>
<protein>
    <recommendedName>
        <fullName evidence="1">ESAT-6-like protein</fullName>
    </recommendedName>
</protein>
<proteinExistence type="inferred from homology"/>
<reference evidence="2 3" key="1">
    <citation type="submission" date="2019-03" db="EMBL/GenBank/DDBJ databases">
        <title>Genomic Encyclopedia of Type Strains, Phase IV (KMG-IV): sequencing the most valuable type-strain genomes for metagenomic binning, comparative biology and taxonomic classification.</title>
        <authorList>
            <person name="Goeker M."/>
        </authorList>
    </citation>
    <scope>NUCLEOTIDE SEQUENCE [LARGE SCALE GENOMIC DNA]</scope>
    <source>
        <strain evidence="2 3">DSM 45934</strain>
    </source>
</reference>
<dbReference type="SUPFAM" id="SSF140453">
    <property type="entry name" value="EsxAB dimer-like"/>
    <property type="match status" value="1"/>
</dbReference>
<comment type="caution">
    <text evidence="2">The sequence shown here is derived from an EMBL/GenBank/DDBJ whole genome shotgun (WGS) entry which is preliminary data.</text>
</comment>
<dbReference type="InterPro" id="IPR010310">
    <property type="entry name" value="T7SS_ESAT-6-like"/>
</dbReference>
<dbReference type="Gene3D" id="1.10.287.1060">
    <property type="entry name" value="ESAT-6-like"/>
    <property type="match status" value="1"/>
</dbReference>
<name>A0A4R2K151_9PSEU</name>
<organism evidence="2 3">
    <name type="scientific">Actinocrispum wychmicini</name>
    <dbReference type="NCBI Taxonomy" id="1213861"/>
    <lineage>
        <taxon>Bacteria</taxon>
        <taxon>Bacillati</taxon>
        <taxon>Actinomycetota</taxon>
        <taxon>Actinomycetes</taxon>
        <taxon>Pseudonocardiales</taxon>
        <taxon>Pseudonocardiaceae</taxon>
        <taxon>Actinocrispum</taxon>
    </lineage>
</organism>
<evidence type="ECO:0000256" key="1">
    <source>
        <dbReference type="RuleBase" id="RU362001"/>
    </source>
</evidence>
<keyword evidence="3" id="KW-1185">Reference proteome</keyword>
<dbReference type="EMBL" id="SLWS01000001">
    <property type="protein sequence ID" value="TCO65382.1"/>
    <property type="molecule type" value="Genomic_DNA"/>
</dbReference>